<dbReference type="EMBL" id="JAVHJM010000001">
    <property type="protein sequence ID" value="KAK6521639.1"/>
    <property type="molecule type" value="Genomic_DNA"/>
</dbReference>
<keyword evidence="1" id="KW-0863">Zinc-finger</keyword>
<evidence type="ECO:0000313" key="4">
    <source>
        <dbReference type="EMBL" id="KAK6521639.1"/>
    </source>
</evidence>
<sequence length="325" mass="36169">MFTPTMEAACHDINSSPPSDFNFAGLYLENIENSLFDFDSNLGFLDPATFSINQILASSDSIPYSSLMGLSPDPPTPNDKEKDSKDQIRDFSISSSVENKGKPQPVEISKTRSKNTRSLSRTIPLSYACPECMISYTSLRALGQHSQVTHSMKAFKCKHCPYRSARHDNLRNHERSCKAYRHCSSIAKPVKAKENLSTLGKSDKRQRVNFLNLPNVNTKPTLPAPFSTGPNKTVVTGPTSNLGHGTNSGSTTNRCKSAMETLTIPFPDLQPDRSPSGPNPSVPSVDYSLEIAELRKRLEEAEEEVRLWKRTYFDLRGYSRQDSPD</sequence>
<dbReference type="PROSITE" id="PS00028">
    <property type="entry name" value="ZINC_FINGER_C2H2_1"/>
    <property type="match status" value="1"/>
</dbReference>
<proteinExistence type="predicted"/>
<reference evidence="4 5" key="1">
    <citation type="submission" date="2019-10" db="EMBL/GenBank/DDBJ databases">
        <authorList>
            <person name="Palmer J.M."/>
        </authorList>
    </citation>
    <scope>NUCLEOTIDE SEQUENCE [LARGE SCALE GENOMIC DNA]</scope>
    <source>
        <strain evidence="4 5">TWF506</strain>
    </source>
</reference>
<dbReference type="PROSITE" id="PS50157">
    <property type="entry name" value="ZINC_FINGER_C2H2_2"/>
    <property type="match status" value="1"/>
</dbReference>
<comment type="caution">
    <text evidence="4">The sequence shown here is derived from an EMBL/GenBank/DDBJ whole genome shotgun (WGS) entry which is preliminary data.</text>
</comment>
<dbReference type="SUPFAM" id="SSF57667">
    <property type="entry name" value="beta-beta-alpha zinc fingers"/>
    <property type="match status" value="1"/>
</dbReference>
<keyword evidence="1" id="KW-0479">Metal-binding</keyword>
<evidence type="ECO:0000256" key="2">
    <source>
        <dbReference type="SAM" id="MobiDB-lite"/>
    </source>
</evidence>
<keyword evidence="5" id="KW-1185">Reference proteome</keyword>
<dbReference type="GO" id="GO:0008270">
    <property type="term" value="F:zinc ion binding"/>
    <property type="evidence" value="ECO:0007669"/>
    <property type="project" value="UniProtKB-KW"/>
</dbReference>
<evidence type="ECO:0000256" key="1">
    <source>
        <dbReference type="PROSITE-ProRule" id="PRU00042"/>
    </source>
</evidence>
<dbReference type="InterPro" id="IPR013087">
    <property type="entry name" value="Znf_C2H2_type"/>
</dbReference>
<evidence type="ECO:0000259" key="3">
    <source>
        <dbReference type="PROSITE" id="PS50157"/>
    </source>
</evidence>
<dbReference type="AlphaFoldDB" id="A0AAN8RYG1"/>
<feature type="domain" description="C2H2-type" evidence="3">
    <location>
        <begin position="127"/>
        <end position="155"/>
    </location>
</feature>
<keyword evidence="1" id="KW-0862">Zinc</keyword>
<dbReference type="SMART" id="SM00355">
    <property type="entry name" value="ZnF_C2H2"/>
    <property type="match status" value="2"/>
</dbReference>
<dbReference type="Proteomes" id="UP001307849">
    <property type="component" value="Unassembled WGS sequence"/>
</dbReference>
<evidence type="ECO:0000313" key="5">
    <source>
        <dbReference type="Proteomes" id="UP001307849"/>
    </source>
</evidence>
<dbReference type="InterPro" id="IPR036236">
    <property type="entry name" value="Znf_C2H2_sf"/>
</dbReference>
<gene>
    <name evidence="4" type="ORF">TWF506_001849</name>
</gene>
<dbReference type="Gene3D" id="3.30.160.60">
    <property type="entry name" value="Classic Zinc Finger"/>
    <property type="match status" value="1"/>
</dbReference>
<feature type="region of interest" description="Disordered" evidence="2">
    <location>
        <begin position="90"/>
        <end position="117"/>
    </location>
</feature>
<accession>A0AAN8RYG1</accession>
<feature type="region of interest" description="Disordered" evidence="2">
    <location>
        <begin position="265"/>
        <end position="285"/>
    </location>
</feature>
<organism evidence="4 5">
    <name type="scientific">Arthrobotrys conoides</name>
    <dbReference type="NCBI Taxonomy" id="74498"/>
    <lineage>
        <taxon>Eukaryota</taxon>
        <taxon>Fungi</taxon>
        <taxon>Dikarya</taxon>
        <taxon>Ascomycota</taxon>
        <taxon>Pezizomycotina</taxon>
        <taxon>Orbiliomycetes</taxon>
        <taxon>Orbiliales</taxon>
        <taxon>Orbiliaceae</taxon>
        <taxon>Arthrobotrys</taxon>
    </lineage>
</organism>
<name>A0AAN8RYG1_9PEZI</name>
<protein>
    <recommendedName>
        <fullName evidence="3">C2H2-type domain-containing protein</fullName>
    </recommendedName>
</protein>
<feature type="region of interest" description="Disordered" evidence="2">
    <location>
        <begin position="66"/>
        <end position="85"/>
    </location>
</feature>